<sequence>MPRLKNYGVIFGILYEDESDYPACQALFFPDAYRAHSLAAHESEPKTEYFLVTNPHEARVYTNIADARSSPLLESLWSGHRGLAAVAHALGDWCRSKHGHETPQRTSPRTKKRSAADVASLTTYRHLRPFPPAPKQPKPFGPFTTRTRSSHTTVASASASSVSRAAVKRSPPPPAYAAPNAGLGALGGVVVSAEGHFFRDDAEVTTALHESTVEIKMFRDVASAREWFMGLPPKEDDDDDEK</sequence>
<name>A0AAD7DZI6_9AGAR</name>
<reference evidence="2" key="1">
    <citation type="submission" date="2023-03" db="EMBL/GenBank/DDBJ databases">
        <title>Massive genome expansion in bonnet fungi (Mycena s.s.) driven by repeated elements and novel gene families across ecological guilds.</title>
        <authorList>
            <consortium name="Lawrence Berkeley National Laboratory"/>
            <person name="Harder C.B."/>
            <person name="Miyauchi S."/>
            <person name="Viragh M."/>
            <person name="Kuo A."/>
            <person name="Thoen E."/>
            <person name="Andreopoulos B."/>
            <person name="Lu D."/>
            <person name="Skrede I."/>
            <person name="Drula E."/>
            <person name="Henrissat B."/>
            <person name="Morin E."/>
            <person name="Kohler A."/>
            <person name="Barry K."/>
            <person name="LaButti K."/>
            <person name="Morin E."/>
            <person name="Salamov A."/>
            <person name="Lipzen A."/>
            <person name="Mereny Z."/>
            <person name="Hegedus B."/>
            <person name="Baldrian P."/>
            <person name="Stursova M."/>
            <person name="Weitz H."/>
            <person name="Taylor A."/>
            <person name="Grigoriev I.V."/>
            <person name="Nagy L.G."/>
            <person name="Martin F."/>
            <person name="Kauserud H."/>
        </authorList>
    </citation>
    <scope>NUCLEOTIDE SEQUENCE</scope>
    <source>
        <strain evidence="2">CBHHK182m</strain>
    </source>
</reference>
<evidence type="ECO:0000313" key="2">
    <source>
        <dbReference type="EMBL" id="KAJ7702498.1"/>
    </source>
</evidence>
<evidence type="ECO:0000256" key="1">
    <source>
        <dbReference type="SAM" id="MobiDB-lite"/>
    </source>
</evidence>
<organism evidence="2 3">
    <name type="scientific">Mycena metata</name>
    <dbReference type="NCBI Taxonomy" id="1033252"/>
    <lineage>
        <taxon>Eukaryota</taxon>
        <taxon>Fungi</taxon>
        <taxon>Dikarya</taxon>
        <taxon>Basidiomycota</taxon>
        <taxon>Agaricomycotina</taxon>
        <taxon>Agaricomycetes</taxon>
        <taxon>Agaricomycetidae</taxon>
        <taxon>Agaricales</taxon>
        <taxon>Marasmiineae</taxon>
        <taxon>Mycenaceae</taxon>
        <taxon>Mycena</taxon>
    </lineage>
</organism>
<dbReference type="Proteomes" id="UP001215598">
    <property type="component" value="Unassembled WGS sequence"/>
</dbReference>
<accession>A0AAD7DZI6</accession>
<keyword evidence="3" id="KW-1185">Reference proteome</keyword>
<proteinExistence type="predicted"/>
<comment type="caution">
    <text evidence="2">The sequence shown here is derived from an EMBL/GenBank/DDBJ whole genome shotgun (WGS) entry which is preliminary data.</text>
</comment>
<feature type="region of interest" description="Disordered" evidence="1">
    <location>
        <begin position="97"/>
        <end position="116"/>
    </location>
</feature>
<gene>
    <name evidence="2" type="ORF">B0H16DRAFT_1748258</name>
</gene>
<dbReference type="AlphaFoldDB" id="A0AAD7DZI6"/>
<evidence type="ECO:0000313" key="3">
    <source>
        <dbReference type="Proteomes" id="UP001215598"/>
    </source>
</evidence>
<protein>
    <submittedName>
        <fullName evidence="2">Uncharacterized protein</fullName>
    </submittedName>
</protein>
<dbReference type="EMBL" id="JARKIB010000516">
    <property type="protein sequence ID" value="KAJ7702498.1"/>
    <property type="molecule type" value="Genomic_DNA"/>
</dbReference>